<keyword evidence="1 8" id="KW-0813">Transport</keyword>
<evidence type="ECO:0000256" key="1">
    <source>
        <dbReference type="ARBA" id="ARBA00022448"/>
    </source>
</evidence>
<keyword evidence="7 8" id="KW-0464">Manganese</keyword>
<keyword evidence="6 8" id="KW-0472">Membrane</keyword>
<dbReference type="InterPro" id="IPR003810">
    <property type="entry name" value="Mntp/YtaF"/>
</dbReference>
<comment type="function">
    <text evidence="8">Probably functions as a manganese efflux pump.</text>
</comment>
<dbReference type="EMBL" id="SAXA01000007">
    <property type="protein sequence ID" value="RXQ94422.1"/>
    <property type="molecule type" value="Genomic_DNA"/>
</dbReference>
<proteinExistence type="inferred from homology"/>
<sequence length="188" mass="20638">MSLLEVVLIAVSLAMDSFAISITAGFILKEFTPKHCFRIAFYMGFFQALMPILGWLIGVGFKSYIVSFDHWIAFLLLFILGGKMIYDDLKSEDEHCCFNPQKSLVVMGLALATSIDALVVGVNFAFLDMAISFPVYTIGVVSFILSFFGVFIGCQLGTKVKVKFTLIGGVILIALGTNILCEHLSQPI</sequence>
<accession>A0A4Q1JLG8</accession>
<dbReference type="GO" id="GO:0005886">
    <property type="term" value="C:plasma membrane"/>
    <property type="evidence" value="ECO:0007669"/>
    <property type="project" value="UniProtKB-SubCell"/>
</dbReference>
<dbReference type="OrthoDB" id="9811590at2"/>
<dbReference type="PANTHER" id="PTHR35529">
    <property type="entry name" value="MANGANESE EFFLUX PUMP MNTP-RELATED"/>
    <property type="match status" value="1"/>
</dbReference>
<keyword evidence="4 8" id="KW-1133">Transmembrane helix</keyword>
<feature type="transmembrane region" description="Helical" evidence="8">
    <location>
        <begin position="6"/>
        <end position="27"/>
    </location>
</feature>
<evidence type="ECO:0000313" key="10">
    <source>
        <dbReference type="Proteomes" id="UP000289703"/>
    </source>
</evidence>
<feature type="transmembrane region" description="Helical" evidence="8">
    <location>
        <begin position="39"/>
        <end position="58"/>
    </location>
</feature>
<feature type="transmembrane region" description="Helical" evidence="8">
    <location>
        <begin position="164"/>
        <end position="185"/>
    </location>
</feature>
<dbReference type="PANTHER" id="PTHR35529:SF1">
    <property type="entry name" value="MANGANESE EFFLUX PUMP MNTP-RELATED"/>
    <property type="match status" value="1"/>
</dbReference>
<organism evidence="9 10">
    <name type="scientific">Ancylomarina salipaludis</name>
    <dbReference type="NCBI Taxonomy" id="2501299"/>
    <lineage>
        <taxon>Bacteria</taxon>
        <taxon>Pseudomonadati</taxon>
        <taxon>Bacteroidota</taxon>
        <taxon>Bacteroidia</taxon>
        <taxon>Marinilabiliales</taxon>
        <taxon>Marinifilaceae</taxon>
        <taxon>Ancylomarina</taxon>
    </lineage>
</organism>
<evidence type="ECO:0000256" key="4">
    <source>
        <dbReference type="ARBA" id="ARBA00022989"/>
    </source>
</evidence>
<dbReference type="HAMAP" id="MF_01521">
    <property type="entry name" value="MntP_pump"/>
    <property type="match status" value="1"/>
</dbReference>
<dbReference type="AlphaFoldDB" id="A0A4Q1JLG8"/>
<dbReference type="InterPro" id="IPR022929">
    <property type="entry name" value="Put_MntP"/>
</dbReference>
<evidence type="ECO:0000256" key="5">
    <source>
        <dbReference type="ARBA" id="ARBA00023065"/>
    </source>
</evidence>
<gene>
    <name evidence="8" type="primary">mntP</name>
    <name evidence="9" type="ORF">EO244_09060</name>
</gene>
<comment type="caution">
    <text evidence="9">The sequence shown here is derived from an EMBL/GenBank/DDBJ whole genome shotgun (WGS) entry which is preliminary data.</text>
</comment>
<keyword evidence="2 8" id="KW-1003">Cell membrane</keyword>
<dbReference type="Proteomes" id="UP000289703">
    <property type="component" value="Unassembled WGS sequence"/>
</dbReference>
<reference evidence="9 10" key="1">
    <citation type="submission" date="2019-01" db="EMBL/GenBank/DDBJ databases">
        <title>Ancylomarina salipaludis sp. nov., isolated from a salt marsh.</title>
        <authorList>
            <person name="Yoon J.-H."/>
        </authorList>
    </citation>
    <scope>NUCLEOTIDE SEQUENCE [LARGE SCALE GENOMIC DNA]</scope>
    <source>
        <strain evidence="9 10">SHSM-M15</strain>
    </source>
</reference>
<feature type="transmembrane region" description="Helical" evidence="8">
    <location>
        <begin position="103"/>
        <end position="127"/>
    </location>
</feature>
<feature type="transmembrane region" description="Helical" evidence="8">
    <location>
        <begin position="64"/>
        <end position="82"/>
    </location>
</feature>
<comment type="similarity">
    <text evidence="8">Belongs to the MntP (TC 9.B.29) family.</text>
</comment>
<protein>
    <recommendedName>
        <fullName evidence="8">Putative manganese efflux pump MntP</fullName>
    </recommendedName>
</protein>
<keyword evidence="5 8" id="KW-0406">Ion transport</keyword>
<evidence type="ECO:0000256" key="6">
    <source>
        <dbReference type="ARBA" id="ARBA00023136"/>
    </source>
</evidence>
<dbReference type="RefSeq" id="WP_129254350.1">
    <property type="nucleotide sequence ID" value="NZ_SAXA01000007.1"/>
</dbReference>
<feature type="transmembrane region" description="Helical" evidence="8">
    <location>
        <begin position="133"/>
        <end position="152"/>
    </location>
</feature>
<name>A0A4Q1JLG8_9BACT</name>
<evidence type="ECO:0000256" key="7">
    <source>
        <dbReference type="ARBA" id="ARBA00023211"/>
    </source>
</evidence>
<keyword evidence="10" id="KW-1185">Reference proteome</keyword>
<evidence type="ECO:0000256" key="2">
    <source>
        <dbReference type="ARBA" id="ARBA00022475"/>
    </source>
</evidence>
<evidence type="ECO:0000256" key="8">
    <source>
        <dbReference type="HAMAP-Rule" id="MF_01521"/>
    </source>
</evidence>
<dbReference type="Pfam" id="PF02659">
    <property type="entry name" value="Mntp"/>
    <property type="match status" value="1"/>
</dbReference>
<comment type="subcellular location">
    <subcellularLocation>
        <location evidence="8">Cell membrane</location>
        <topology evidence="8">Multi-pass membrane protein</topology>
    </subcellularLocation>
</comment>
<keyword evidence="3 8" id="KW-0812">Transmembrane</keyword>
<evidence type="ECO:0000313" key="9">
    <source>
        <dbReference type="EMBL" id="RXQ94422.1"/>
    </source>
</evidence>
<evidence type="ECO:0000256" key="3">
    <source>
        <dbReference type="ARBA" id="ARBA00022692"/>
    </source>
</evidence>
<dbReference type="GO" id="GO:0005384">
    <property type="term" value="F:manganese ion transmembrane transporter activity"/>
    <property type="evidence" value="ECO:0007669"/>
    <property type="project" value="UniProtKB-UniRule"/>
</dbReference>